<dbReference type="InterPro" id="IPR044946">
    <property type="entry name" value="Restrct_endonuc_typeI_TRD_sf"/>
</dbReference>
<dbReference type="PANTHER" id="PTHR30408:SF13">
    <property type="entry name" value="TYPE I RESTRICTION ENZYME HINDI SPECIFICITY SUBUNIT"/>
    <property type="match status" value="1"/>
</dbReference>
<dbReference type="RefSeq" id="WP_132082817.1">
    <property type="nucleotide sequence ID" value="NZ_SLUI01000014.1"/>
</dbReference>
<evidence type="ECO:0000259" key="4">
    <source>
        <dbReference type="Pfam" id="PF01420"/>
    </source>
</evidence>
<proteinExistence type="inferred from homology"/>
<gene>
    <name evidence="5" type="ORF">EV210_114135</name>
</gene>
<evidence type="ECO:0000256" key="3">
    <source>
        <dbReference type="ARBA" id="ARBA00023125"/>
    </source>
</evidence>
<dbReference type="InterPro" id="IPR000055">
    <property type="entry name" value="Restrct_endonuc_typeI_TRD"/>
</dbReference>
<evidence type="ECO:0000256" key="2">
    <source>
        <dbReference type="ARBA" id="ARBA00022747"/>
    </source>
</evidence>
<dbReference type="PANTHER" id="PTHR30408">
    <property type="entry name" value="TYPE-1 RESTRICTION ENZYME ECOKI SPECIFICITY PROTEIN"/>
    <property type="match status" value="1"/>
</dbReference>
<evidence type="ECO:0000313" key="5">
    <source>
        <dbReference type="EMBL" id="TCL35115.1"/>
    </source>
</evidence>
<dbReference type="InterPro" id="IPR052021">
    <property type="entry name" value="Type-I_RS_S_subunit"/>
</dbReference>
<evidence type="ECO:0000256" key="1">
    <source>
        <dbReference type="ARBA" id="ARBA00010923"/>
    </source>
</evidence>
<dbReference type="AlphaFoldDB" id="A0A4R1PTJ7"/>
<organism evidence="5 6">
    <name type="scientific">Anaerospora hongkongensis</name>
    <dbReference type="NCBI Taxonomy" id="244830"/>
    <lineage>
        <taxon>Bacteria</taxon>
        <taxon>Bacillati</taxon>
        <taxon>Bacillota</taxon>
        <taxon>Negativicutes</taxon>
        <taxon>Selenomonadales</taxon>
        <taxon>Sporomusaceae</taxon>
        <taxon>Anaerospora</taxon>
    </lineage>
</organism>
<dbReference type="GO" id="GO:0003677">
    <property type="term" value="F:DNA binding"/>
    <property type="evidence" value="ECO:0007669"/>
    <property type="project" value="UniProtKB-KW"/>
</dbReference>
<dbReference type="OrthoDB" id="9811611at2"/>
<dbReference type="EMBL" id="SLUI01000014">
    <property type="protein sequence ID" value="TCL35115.1"/>
    <property type="molecule type" value="Genomic_DNA"/>
</dbReference>
<accession>A0A4R1PTJ7</accession>
<dbReference type="GO" id="GO:0009307">
    <property type="term" value="P:DNA restriction-modification system"/>
    <property type="evidence" value="ECO:0007669"/>
    <property type="project" value="UniProtKB-KW"/>
</dbReference>
<feature type="domain" description="Type I restriction modification DNA specificity" evidence="4">
    <location>
        <begin position="256"/>
        <end position="405"/>
    </location>
</feature>
<feature type="domain" description="Type I restriction modification DNA specificity" evidence="4">
    <location>
        <begin position="4"/>
        <end position="186"/>
    </location>
</feature>
<dbReference type="Gene3D" id="3.90.220.20">
    <property type="entry name" value="DNA methylase specificity domains"/>
    <property type="match status" value="2"/>
</dbReference>
<comment type="caution">
    <text evidence="5">The sequence shown here is derived from an EMBL/GenBank/DDBJ whole genome shotgun (WGS) entry which is preliminary data.</text>
</comment>
<protein>
    <submittedName>
        <fullName evidence="5">Type I restriction enzyme S subunit</fullName>
    </submittedName>
</protein>
<dbReference type="Proteomes" id="UP000295063">
    <property type="component" value="Unassembled WGS sequence"/>
</dbReference>
<reference evidence="5 6" key="1">
    <citation type="submission" date="2019-03" db="EMBL/GenBank/DDBJ databases">
        <title>Genomic Encyclopedia of Type Strains, Phase IV (KMG-IV): sequencing the most valuable type-strain genomes for metagenomic binning, comparative biology and taxonomic classification.</title>
        <authorList>
            <person name="Goeker M."/>
        </authorList>
    </citation>
    <scope>NUCLEOTIDE SEQUENCE [LARGE SCALE GENOMIC DNA]</scope>
    <source>
        <strain evidence="5 6">DSM 15969</strain>
    </source>
</reference>
<evidence type="ECO:0000313" key="6">
    <source>
        <dbReference type="Proteomes" id="UP000295063"/>
    </source>
</evidence>
<dbReference type="SUPFAM" id="SSF116734">
    <property type="entry name" value="DNA methylase specificity domain"/>
    <property type="match status" value="2"/>
</dbReference>
<keyword evidence="2" id="KW-0680">Restriction system</keyword>
<comment type="similarity">
    <text evidence="1">Belongs to the type-I restriction system S methylase family.</text>
</comment>
<sequence>MASKWCTKKFEDLFLIPLRNGLTRPKRVRGSGIKMVNMGEIFAYDRLYDPPMDLVPISDKEKDSYLLHPGDLLFARQSLVREGAGKCSIVKQIGSETTFESHLIRCRLNLEFANPDFYYYFFKSHLGKAAIEAIIEQVAAAGIRGTDLAKVLLPVPPIYEQQAIAHILVALDDKIELNKRMNETLESMAQGLFKSWFVDFDPVIDNVLVTGKPIPPELTSRGALREALGNKGKILTEKVRNLFPSKLNTCEYGWTPDGWKMYTIGDVVKVVGGGTPSTAIPDYWEGGVHPFCTPKDMSGLLSTALVDTERYLTDKGVAKVSSGILPPGTVLLSSRAPIGYLAISDIPISVNQGIIAMICDNLITNAYVLNWTRFHMEDVLARANGATFLEISKKNFRTIPFLHPNEEVLKAFNAFGNEIYSRIRLCAREMYNLAKLRDHLLSKLLSGSLRVKDAEKIVESHL</sequence>
<keyword evidence="6" id="KW-1185">Reference proteome</keyword>
<dbReference type="Pfam" id="PF01420">
    <property type="entry name" value="Methylase_S"/>
    <property type="match status" value="2"/>
</dbReference>
<keyword evidence="3" id="KW-0238">DNA-binding</keyword>
<dbReference type="CDD" id="cd17517">
    <property type="entry name" value="RMtype1_S_EcoKI_StySPI-TRD2-CR2_like"/>
    <property type="match status" value="1"/>
</dbReference>
<name>A0A4R1PTJ7_9FIRM</name>